<protein>
    <submittedName>
        <fullName evidence="2">Copper resistance protein B</fullName>
    </submittedName>
</protein>
<dbReference type="Pfam" id="PF05275">
    <property type="entry name" value="CopB"/>
    <property type="match status" value="1"/>
</dbReference>
<dbReference type="GO" id="GO:0009279">
    <property type="term" value="C:cell outer membrane"/>
    <property type="evidence" value="ECO:0007669"/>
    <property type="project" value="InterPro"/>
</dbReference>
<organism evidence="2 3">
    <name type="scientific">Shewanella salipaludis</name>
    <dbReference type="NCBI Taxonomy" id="2723052"/>
    <lineage>
        <taxon>Bacteria</taxon>
        <taxon>Pseudomonadati</taxon>
        <taxon>Pseudomonadota</taxon>
        <taxon>Gammaproteobacteria</taxon>
        <taxon>Alteromonadales</taxon>
        <taxon>Shewanellaceae</taxon>
        <taxon>Shewanella</taxon>
    </lineage>
</organism>
<gene>
    <name evidence="2" type="ORF">HC757_07445</name>
</gene>
<dbReference type="InterPro" id="IPR036709">
    <property type="entry name" value="Autotransporte_beta_dom_sf"/>
</dbReference>
<evidence type="ECO:0000313" key="2">
    <source>
        <dbReference type="EMBL" id="NMH65005.1"/>
    </source>
</evidence>
<sequence>MNIGVKTRLGVLVATWLLAATAQADEQATPMAMQHEAVPHETMTHEAMSHEAVSHETMSQEAVPHEAMSHETMAPETEEVRDPHAYADGYTLDSGAYALPGPRQLRLADEHAFWSLLFERFEYAGDGSSRGTDTGQYDVQAWYGKTYDRLMLKAEGEWAAGKLTDSETELLWSHAIDSFWDAQLGLRLDSSEGQARQWLALGAQGLAPYWFELDLTAYLGAGGRTALALEAEYELLLSQRLVLQPRAELTLYGRDDEANGIGSGLTDASLGLRLRYEFSRRFAPYIGVEWAAKFGRTADYATRAGDADRDTRYVAGVRFWF</sequence>
<dbReference type="Proteomes" id="UP000737113">
    <property type="component" value="Unassembled WGS sequence"/>
</dbReference>
<evidence type="ECO:0000313" key="3">
    <source>
        <dbReference type="Proteomes" id="UP000737113"/>
    </source>
</evidence>
<feature type="chain" id="PRO_5036892815" evidence="1">
    <location>
        <begin position="25"/>
        <end position="321"/>
    </location>
</feature>
<keyword evidence="1" id="KW-0732">Signal</keyword>
<dbReference type="GO" id="GO:0005507">
    <property type="term" value="F:copper ion binding"/>
    <property type="evidence" value="ECO:0007669"/>
    <property type="project" value="InterPro"/>
</dbReference>
<accession>A0A972FRV3</accession>
<keyword evidence="3" id="KW-1185">Reference proteome</keyword>
<dbReference type="SUPFAM" id="SSF103515">
    <property type="entry name" value="Autotransporter"/>
    <property type="match status" value="1"/>
</dbReference>
<reference evidence="2" key="1">
    <citation type="submission" date="2020-04" db="EMBL/GenBank/DDBJ databases">
        <title>Description of Shewanella salipaludis sp. nov., isolated from a salt marsh.</title>
        <authorList>
            <person name="Park S."/>
            <person name="Yoon J.-H."/>
        </authorList>
    </citation>
    <scope>NUCLEOTIDE SEQUENCE</scope>
    <source>
        <strain evidence="2">SHSM-M6</strain>
    </source>
</reference>
<feature type="signal peptide" evidence="1">
    <location>
        <begin position="1"/>
        <end position="24"/>
    </location>
</feature>
<dbReference type="AlphaFoldDB" id="A0A972FRV3"/>
<comment type="caution">
    <text evidence="2">The sequence shown here is derived from an EMBL/GenBank/DDBJ whole genome shotgun (WGS) entry which is preliminary data.</text>
</comment>
<dbReference type="GO" id="GO:0006878">
    <property type="term" value="P:intracellular copper ion homeostasis"/>
    <property type="evidence" value="ECO:0007669"/>
    <property type="project" value="InterPro"/>
</dbReference>
<name>A0A972FRV3_9GAMM</name>
<proteinExistence type="predicted"/>
<evidence type="ECO:0000256" key="1">
    <source>
        <dbReference type="SAM" id="SignalP"/>
    </source>
</evidence>
<dbReference type="InterPro" id="IPR007939">
    <property type="entry name" value="Cu-R_B_prcur"/>
</dbReference>
<dbReference type="EMBL" id="JAAXYH010000004">
    <property type="protein sequence ID" value="NMH65005.1"/>
    <property type="molecule type" value="Genomic_DNA"/>
</dbReference>